<feature type="transmembrane region" description="Helical" evidence="1">
    <location>
        <begin position="55"/>
        <end position="73"/>
    </location>
</feature>
<organism evidence="2 3">
    <name type="scientific">Zoogloea dura</name>
    <dbReference type="NCBI Taxonomy" id="2728840"/>
    <lineage>
        <taxon>Bacteria</taxon>
        <taxon>Pseudomonadati</taxon>
        <taxon>Pseudomonadota</taxon>
        <taxon>Betaproteobacteria</taxon>
        <taxon>Rhodocyclales</taxon>
        <taxon>Zoogloeaceae</taxon>
        <taxon>Zoogloea</taxon>
    </lineage>
</organism>
<evidence type="ECO:0000313" key="2">
    <source>
        <dbReference type="EMBL" id="NML27596.1"/>
    </source>
</evidence>
<keyword evidence="1" id="KW-0472">Membrane</keyword>
<evidence type="ECO:0000256" key="1">
    <source>
        <dbReference type="SAM" id="Phobius"/>
    </source>
</evidence>
<reference evidence="2 3" key="1">
    <citation type="submission" date="2020-04" db="EMBL/GenBank/DDBJ databases">
        <title>Zoogloea sp. G-4-1-14 isolated from soil.</title>
        <authorList>
            <person name="Dahal R.H."/>
        </authorList>
    </citation>
    <scope>NUCLEOTIDE SEQUENCE [LARGE SCALE GENOMIC DNA]</scope>
    <source>
        <strain evidence="2 3">G-4-1-14</strain>
    </source>
</reference>
<sequence>MNAALCAPPAACTPQAPDLRVARGLAIALFGSLWLKLAVAFMLVQPVVDPHSESIYNRLADASMLGTILIGLITYADEILRRSPLVLVGVPLGLVSFILTEVLTGMNLGTAVFEYLKIVTPLLMSVVLLRIFERQAALVIQLMRSTLGLVWLGVVFGLVFFPPALNRGGEVYWPVYFASLHTSSYLMVVCAGLSLYMFEAGHMGRRLLLALMVCSFVLVFIGWGVRTSMVAAAAFGLVYGLQRWRLLPIVLFVALALGLAIAFVPLLLGLVHIPTWDEMVELSSGRVSMWAEKWDILAGSNLLEWLFGHGEGSDWIVSEVWWWSAKDSHNDFIRLLNQQGVIGLGCVLGLLALWARLFPPGVAAPLLAALVASTAFSNGIMFRPQASLLMPLALLAAADAWMRSRAAAEAAR</sequence>
<evidence type="ECO:0008006" key="4">
    <source>
        <dbReference type="Google" id="ProtNLM"/>
    </source>
</evidence>
<protein>
    <recommendedName>
        <fullName evidence="4">O-antigen ligase family protein</fullName>
    </recommendedName>
</protein>
<feature type="transmembrane region" description="Helical" evidence="1">
    <location>
        <begin position="207"/>
        <end position="226"/>
    </location>
</feature>
<feature type="transmembrane region" description="Helical" evidence="1">
    <location>
        <begin position="363"/>
        <end position="382"/>
    </location>
</feature>
<feature type="transmembrane region" description="Helical" evidence="1">
    <location>
        <begin position="340"/>
        <end position="357"/>
    </location>
</feature>
<proteinExistence type="predicted"/>
<dbReference type="EMBL" id="JABBGA010000016">
    <property type="protein sequence ID" value="NML27596.1"/>
    <property type="molecule type" value="Genomic_DNA"/>
</dbReference>
<keyword evidence="3" id="KW-1185">Reference proteome</keyword>
<feature type="transmembrane region" description="Helical" evidence="1">
    <location>
        <begin position="171"/>
        <end position="195"/>
    </location>
</feature>
<name>A0A848G9T0_9RHOO</name>
<feature type="transmembrane region" description="Helical" evidence="1">
    <location>
        <begin position="145"/>
        <end position="165"/>
    </location>
</feature>
<keyword evidence="1" id="KW-1133">Transmembrane helix</keyword>
<evidence type="ECO:0000313" key="3">
    <source>
        <dbReference type="Proteomes" id="UP000580043"/>
    </source>
</evidence>
<feature type="transmembrane region" description="Helical" evidence="1">
    <location>
        <begin position="24"/>
        <end position="43"/>
    </location>
</feature>
<dbReference type="Proteomes" id="UP000580043">
    <property type="component" value="Unassembled WGS sequence"/>
</dbReference>
<comment type="caution">
    <text evidence="2">The sequence shown here is derived from an EMBL/GenBank/DDBJ whole genome shotgun (WGS) entry which is preliminary data.</text>
</comment>
<keyword evidence="1" id="KW-0812">Transmembrane</keyword>
<accession>A0A848G9T0</accession>
<dbReference type="RefSeq" id="WP_169147130.1">
    <property type="nucleotide sequence ID" value="NZ_JABBGA010000016.1"/>
</dbReference>
<feature type="transmembrane region" description="Helical" evidence="1">
    <location>
        <begin position="115"/>
        <end position="133"/>
    </location>
</feature>
<gene>
    <name evidence="2" type="ORF">HHL15_17705</name>
</gene>
<feature type="transmembrane region" description="Helical" evidence="1">
    <location>
        <begin position="246"/>
        <end position="271"/>
    </location>
</feature>
<dbReference type="AlphaFoldDB" id="A0A848G9T0"/>
<feature type="transmembrane region" description="Helical" evidence="1">
    <location>
        <begin position="85"/>
        <end position="103"/>
    </location>
</feature>